<evidence type="ECO:0000313" key="4">
    <source>
        <dbReference type="EMBL" id="RKP02797.1"/>
    </source>
</evidence>
<dbReference type="EMBL" id="ML014135">
    <property type="protein sequence ID" value="RKP02797.1"/>
    <property type="molecule type" value="Genomic_DNA"/>
</dbReference>
<reference evidence="3" key="3">
    <citation type="submission" date="2018-08" db="EMBL/GenBank/DDBJ databases">
        <title>Leveraging single-cell genomics to expand the Fungal Tree of Life.</title>
        <authorList>
            <consortium name="DOE Joint Genome Institute"/>
            <person name="Ahrendt S.R."/>
            <person name="Quandt C.A."/>
            <person name="Ciobanu D."/>
            <person name="Clum A."/>
            <person name="Salamov A."/>
            <person name="Andreopoulos B."/>
            <person name="Cheng J.-F."/>
            <person name="Woyke T."/>
            <person name="Pelin A."/>
            <person name="Henrissat B."/>
            <person name="Reynolds N."/>
            <person name="Benny G.L."/>
            <person name="Smith M.E."/>
            <person name="James T.Y."/>
            <person name="Grigoriev I.V."/>
        </authorList>
    </citation>
    <scope>NUCLEOTIDE SEQUENCE</scope>
    <source>
        <strain evidence="3">ATCC 52028</strain>
    </source>
</reference>
<proteinExistence type="predicted"/>
<feature type="compositionally biased region" description="Basic and acidic residues" evidence="2">
    <location>
        <begin position="682"/>
        <end position="692"/>
    </location>
</feature>
<evidence type="ECO:0000313" key="6">
    <source>
        <dbReference type="Proteomes" id="UP000274922"/>
    </source>
</evidence>
<feature type="compositionally biased region" description="Gly residues" evidence="2">
    <location>
        <begin position="1"/>
        <end position="11"/>
    </location>
</feature>
<feature type="coiled-coil region" evidence="1">
    <location>
        <begin position="504"/>
        <end position="597"/>
    </location>
</feature>
<evidence type="ECO:0000313" key="3">
    <source>
        <dbReference type="EMBL" id="RKO97612.1"/>
    </source>
</evidence>
<feature type="compositionally biased region" description="Basic and acidic residues" evidence="2">
    <location>
        <begin position="619"/>
        <end position="643"/>
    </location>
</feature>
<evidence type="ECO:0000256" key="2">
    <source>
        <dbReference type="SAM" id="MobiDB-lite"/>
    </source>
</evidence>
<feature type="region of interest" description="Disordered" evidence="2">
    <location>
        <begin position="1"/>
        <end position="120"/>
    </location>
</feature>
<protein>
    <submittedName>
        <fullName evidence="4">Uncharacterized protein</fullName>
    </submittedName>
</protein>
<evidence type="ECO:0000256" key="1">
    <source>
        <dbReference type="SAM" id="Coils"/>
    </source>
</evidence>
<feature type="compositionally biased region" description="Gly residues" evidence="2">
    <location>
        <begin position="168"/>
        <end position="181"/>
    </location>
</feature>
<dbReference type="Proteomes" id="UP000268535">
    <property type="component" value="Unassembled WGS sequence"/>
</dbReference>
<evidence type="ECO:0000313" key="5">
    <source>
        <dbReference type="Proteomes" id="UP000268535"/>
    </source>
</evidence>
<accession>A0A4P9XBK0</accession>
<sequence>MHVAGSKGGGHVFPSWPQHSSRSPGVRTGAAAATGSPLASAAAGGGSPVTPGPRGASRIDRASAQYAHGSSTSLRASTAPTGRGRSAASAIPSSTSRPRSGLTLTAHARSPGPGLGGRNWGALAQTLGHGQSQTDAAVEGDYIRNLQEQIYLLELETRYLRSPDGEGADGVGGSDGRGGGMVRNADGHGSSYNGLNGGSSGNMNSSGGRLEPLETVISELKRKYVDLADRNRSELTRKDQVNEQLRSQVHGLELAAEESRRQVAELEKQIAQAQSHESEKNAALVTQTLTQQRKLQTAAAENARLSASYARVCAEKESGAQQRAADAEALAKVTQQVQELLQINAAQKQQVDALQKENQSLSVRLEDAAAGGSAQFDLEALQQQVRELTAEKAALLVEVTQAQSLRQQEQHLRERISADCQEHIATTIQLKVEVETLTGKLRREFEKQEARQKKRQEALRLVDDEKTELARLRGEARLQQIATETREAALAALKRDLTANELQLSQQHEARVALDEKVRDLENRLASHESELVALGTEHASTLDALAALKGASASSSSRVAALASENASLKQALARAERAQRDAAQVRRLLRDVEQSGQQHVKLMRGIRAQIAIDAHQIDDPGADAHEAERRGDAEGPADHHPYQPQPQSYASHQQSSYGYGHQSRSPSPEAFEAADLLLDAEDRHEGRERSTPMSSPFRA</sequence>
<feature type="coiled-coil region" evidence="1">
    <location>
        <begin position="330"/>
        <end position="398"/>
    </location>
</feature>
<feature type="compositionally biased region" description="Polar residues" evidence="2">
    <location>
        <begin position="68"/>
        <end position="80"/>
    </location>
</feature>
<dbReference type="AlphaFoldDB" id="A0A4P9XBK0"/>
<reference evidence="5 6" key="1">
    <citation type="journal article" date="2018" name="Nat. Microbiol.">
        <title>Leveraging single-cell genomics to expand the fungal tree of life.</title>
        <authorList>
            <person name="Ahrendt S.R."/>
            <person name="Quandt C.A."/>
            <person name="Ciobanu D."/>
            <person name="Clum A."/>
            <person name="Salamov A."/>
            <person name="Andreopoulos B."/>
            <person name="Cheng J.F."/>
            <person name="Woyke T."/>
            <person name="Pelin A."/>
            <person name="Henrissat B."/>
            <person name="Reynolds N.K."/>
            <person name="Benny G.L."/>
            <person name="Smith M.E."/>
            <person name="James T.Y."/>
            <person name="Grigoriev I.V."/>
        </authorList>
    </citation>
    <scope>NUCLEOTIDE SEQUENCE [LARGE SCALE GENOMIC DNA]</scope>
    <source>
        <strain evidence="5 6">ATCC 52028</strain>
    </source>
</reference>
<dbReference type="STRING" id="1555241.A0A4P9XBK0"/>
<organism evidence="4 6">
    <name type="scientific">Caulochytrium protostelioides</name>
    <dbReference type="NCBI Taxonomy" id="1555241"/>
    <lineage>
        <taxon>Eukaryota</taxon>
        <taxon>Fungi</taxon>
        <taxon>Fungi incertae sedis</taxon>
        <taxon>Chytridiomycota</taxon>
        <taxon>Chytridiomycota incertae sedis</taxon>
        <taxon>Chytridiomycetes</taxon>
        <taxon>Caulochytriales</taxon>
        <taxon>Caulochytriaceae</taxon>
        <taxon>Caulochytrium</taxon>
    </lineage>
</organism>
<reference evidence="4" key="2">
    <citation type="submission" date="2018-04" db="EMBL/GenBank/DDBJ databases">
        <title>Leveraging single-cell genomics to expand the Fungal Tree of Life.</title>
        <authorList>
            <consortium name="DOE Joint Genome Institute"/>
            <person name="Ahrendt S.R."/>
            <person name="Quandt C.A."/>
            <person name="Ciobanu D."/>
            <person name="Clum A."/>
            <person name="Salamov A."/>
            <person name="Andreopoulos B."/>
            <person name="Cheng J.-F."/>
            <person name="Woyke T."/>
            <person name="Pelin A."/>
            <person name="Henrissat B."/>
            <person name="Benny G.L."/>
            <person name="Smith M.E."/>
            <person name="James T.Y."/>
            <person name="Grigoriev I.V."/>
        </authorList>
    </citation>
    <scope>NUCLEOTIDE SEQUENCE</scope>
    <source>
        <strain evidence="4">ATCC 52028</strain>
    </source>
</reference>
<feature type="region of interest" description="Disordered" evidence="2">
    <location>
        <begin position="163"/>
        <end position="208"/>
    </location>
</feature>
<gene>
    <name evidence="3" type="ORF">CAUPRSCDRAFT_10726</name>
    <name evidence="4" type="ORF">CXG81DRAFT_17593</name>
</gene>
<name>A0A4P9XBK0_9FUNG</name>
<feature type="compositionally biased region" description="Low complexity" evidence="2">
    <location>
        <begin position="28"/>
        <end position="53"/>
    </location>
</feature>
<feature type="compositionally biased region" description="Polar residues" evidence="2">
    <location>
        <begin position="647"/>
        <end position="668"/>
    </location>
</feature>
<keyword evidence="6" id="KW-1185">Reference proteome</keyword>
<feature type="coiled-coil region" evidence="1">
    <location>
        <begin position="242"/>
        <end position="283"/>
    </location>
</feature>
<feature type="region of interest" description="Disordered" evidence="2">
    <location>
        <begin position="619"/>
        <end position="701"/>
    </location>
</feature>
<keyword evidence="1" id="KW-0175">Coiled coil</keyword>
<dbReference type="OrthoDB" id="2130396at2759"/>
<dbReference type="EMBL" id="ML009214">
    <property type="protein sequence ID" value="RKO97612.1"/>
    <property type="molecule type" value="Genomic_DNA"/>
</dbReference>
<dbReference type="Proteomes" id="UP000274922">
    <property type="component" value="Unassembled WGS sequence"/>
</dbReference>